<dbReference type="Proteomes" id="UP000192815">
    <property type="component" value="Unassembled WGS sequence"/>
</dbReference>
<proteinExistence type="predicted"/>
<dbReference type="EMBL" id="MUIO01000112">
    <property type="protein sequence ID" value="ORC55693.1"/>
    <property type="molecule type" value="Genomic_DNA"/>
</dbReference>
<dbReference type="OrthoDB" id="9804153at2"/>
<keyword evidence="3" id="KW-1185">Reference proteome</keyword>
<dbReference type="GO" id="GO:0016747">
    <property type="term" value="F:acyltransferase activity, transferring groups other than amino-acyl groups"/>
    <property type="evidence" value="ECO:0007669"/>
    <property type="project" value="InterPro"/>
</dbReference>
<comment type="caution">
    <text evidence="2">The sequence shown here is derived from an EMBL/GenBank/DDBJ whole genome shotgun (WGS) entry which is preliminary data.</text>
</comment>
<protein>
    <submittedName>
        <fullName evidence="2">GNAT family N-acetyltransferase</fullName>
    </submittedName>
</protein>
<gene>
    <name evidence="2" type="ORF">BZK31_24540</name>
</gene>
<reference evidence="3" key="1">
    <citation type="submission" date="2017-02" db="EMBL/GenBank/DDBJ databases">
        <title>Pseudomonas floridae sp. nov., a novel pathogenic bacterial species isolated from tomato.</title>
        <authorList>
            <person name="Timilsina S."/>
            <person name="Vallad G.E."/>
            <person name="Jones J.B."/>
        </authorList>
    </citation>
    <scope>NUCLEOTIDE SEQUENCE [LARGE SCALE GENOMIC DNA]</scope>
    <source>
        <strain evidence="3">GEV388</strain>
    </source>
</reference>
<dbReference type="SUPFAM" id="SSF55729">
    <property type="entry name" value="Acyl-CoA N-acyltransferases (Nat)"/>
    <property type="match status" value="1"/>
</dbReference>
<dbReference type="Gene3D" id="3.40.630.30">
    <property type="match status" value="1"/>
</dbReference>
<organism evidence="2 3">
    <name type="scientific">Pseudomonas floridensis</name>
    <dbReference type="NCBI Taxonomy" id="1958950"/>
    <lineage>
        <taxon>Bacteria</taxon>
        <taxon>Pseudomonadati</taxon>
        <taxon>Pseudomonadota</taxon>
        <taxon>Gammaproteobacteria</taxon>
        <taxon>Pseudomonadales</taxon>
        <taxon>Pseudomonadaceae</taxon>
        <taxon>Pseudomonas</taxon>
    </lineage>
</organism>
<evidence type="ECO:0000259" key="1">
    <source>
        <dbReference type="Pfam" id="PF13302"/>
    </source>
</evidence>
<dbReference type="RefSeq" id="WP_083185863.1">
    <property type="nucleotide sequence ID" value="NZ_CBCRZR010000005.1"/>
</dbReference>
<dbReference type="STRING" id="1958950.BZK31_24540"/>
<dbReference type="AlphaFoldDB" id="A0A1X0MZR8"/>
<dbReference type="InterPro" id="IPR051531">
    <property type="entry name" value="N-acetyltransferase"/>
</dbReference>
<accession>A0A1X0MZR8</accession>
<name>A0A1X0MZR8_9PSED</name>
<dbReference type="InterPro" id="IPR000182">
    <property type="entry name" value="GNAT_dom"/>
</dbReference>
<evidence type="ECO:0000313" key="3">
    <source>
        <dbReference type="Proteomes" id="UP000192815"/>
    </source>
</evidence>
<dbReference type="InterPro" id="IPR016181">
    <property type="entry name" value="Acyl_CoA_acyltransferase"/>
</dbReference>
<feature type="domain" description="N-acetyltransferase" evidence="1">
    <location>
        <begin position="19"/>
        <end position="158"/>
    </location>
</feature>
<dbReference type="Pfam" id="PF13302">
    <property type="entry name" value="Acetyltransf_3"/>
    <property type="match status" value="1"/>
</dbReference>
<evidence type="ECO:0000313" key="2">
    <source>
        <dbReference type="EMBL" id="ORC55693.1"/>
    </source>
</evidence>
<dbReference type="PANTHER" id="PTHR43792">
    <property type="entry name" value="GNAT FAMILY, PUTATIVE (AFU_ORTHOLOGUE AFUA_3G00765)-RELATED-RELATED"/>
    <property type="match status" value="1"/>
</dbReference>
<sequence length="193" mass="22718">MPPETPLRHITTPTLHTPRLMLRPLQLDDAADLQASFNHWEVVRYLTHHVPWPYPDGEALRYLQEDALPAMEDGEEWHWSIRLRDDHSLIGSVCVMDETDNNRGFWLAPPYQGQGLMWEVCEVINHFWFETLQRPALRVAKSALNEASCRLSMREGMRLVETREDQFVCGRTEEQIWQLSREQWRAIAGRQQD</sequence>